<sequence>MWLMLDEIIKNPSSMIKYKFIMRVIGAYGLIQVFAQDIGIPSGCDQARFMHKIYVQIIVFTSVAFAVTDDFLQSFLGTMLYFFLKYTLSSNVTNDVCFPTKIQIDKCGDDQS</sequence>
<keyword evidence="1" id="KW-0812">Transmembrane</keyword>
<dbReference type="EMBL" id="MN739215">
    <property type="protein sequence ID" value="QHS94017.1"/>
    <property type="molecule type" value="Genomic_DNA"/>
</dbReference>
<reference evidence="2" key="1">
    <citation type="journal article" date="2020" name="Nature">
        <title>Giant virus diversity and host interactions through global metagenomics.</title>
        <authorList>
            <person name="Schulz F."/>
            <person name="Roux S."/>
            <person name="Paez-Espino D."/>
            <person name="Jungbluth S."/>
            <person name="Walsh D.A."/>
            <person name="Denef V.J."/>
            <person name="McMahon K.D."/>
            <person name="Konstantinidis K.T."/>
            <person name="Eloe-Fadrosh E.A."/>
            <person name="Kyrpides N.C."/>
            <person name="Woyke T."/>
        </authorList>
    </citation>
    <scope>NUCLEOTIDE SEQUENCE</scope>
    <source>
        <strain evidence="2">GVMAG-M-3300018416-26</strain>
    </source>
</reference>
<keyword evidence="1" id="KW-0472">Membrane</keyword>
<feature type="transmembrane region" description="Helical" evidence="1">
    <location>
        <begin position="53"/>
        <end position="84"/>
    </location>
</feature>
<keyword evidence="1" id="KW-1133">Transmembrane helix</keyword>
<evidence type="ECO:0000313" key="2">
    <source>
        <dbReference type="EMBL" id="QHS94017.1"/>
    </source>
</evidence>
<accession>A0A6C0BNM1</accession>
<dbReference type="AlphaFoldDB" id="A0A6C0BNM1"/>
<organism evidence="2">
    <name type="scientific">viral metagenome</name>
    <dbReference type="NCBI Taxonomy" id="1070528"/>
    <lineage>
        <taxon>unclassified sequences</taxon>
        <taxon>metagenomes</taxon>
        <taxon>organismal metagenomes</taxon>
    </lineage>
</organism>
<protein>
    <submittedName>
        <fullName evidence="2">Uncharacterized protein</fullName>
    </submittedName>
</protein>
<feature type="transmembrane region" description="Helical" evidence="1">
    <location>
        <begin position="20"/>
        <end position="41"/>
    </location>
</feature>
<evidence type="ECO:0000256" key="1">
    <source>
        <dbReference type="SAM" id="Phobius"/>
    </source>
</evidence>
<name>A0A6C0BNM1_9ZZZZ</name>
<proteinExistence type="predicted"/>